<keyword evidence="2 4" id="KW-0285">Flavoprotein</keyword>
<dbReference type="PANTHER" id="PTHR11455:SF9">
    <property type="entry name" value="CRYPTOCHROME CIRCADIAN CLOCK 5 ISOFORM X1"/>
    <property type="match status" value="1"/>
</dbReference>
<evidence type="ECO:0000256" key="3">
    <source>
        <dbReference type="ARBA" id="ARBA00022827"/>
    </source>
</evidence>
<dbReference type="PANTHER" id="PTHR11455">
    <property type="entry name" value="CRYPTOCHROME"/>
    <property type="match status" value="1"/>
</dbReference>
<keyword evidence="7" id="KW-1185">Reference proteome</keyword>
<sequence>MTTLLWLRRDLRRADLPVLLAAADATSDDVAVVFVVDPALWQSGGTVRRAWLAASVQATNDSYDGQLTVLYGDPRDVIPAAARRIGVTSVHVSRETTPFGSRRDQQVAKALRDNGIDWVETGTPYAIGPGTLTTKAGTGFKVFTAYRRAWSDHGAPAPAGDAEPSWRNVDSDAQALAALRAAQDAPGLIDLPEAGESAALGRWRDFLDEALGDYDTDRDRADRHGTSGLSPYLKVGAIHPRTLLADLGSRSGTGRYTFVSELAWRDFYADVLWRQPRSGWHDLTDALQHMPYDEVGPDVEAWRQGRTGYPFVDAGMRQLLATGWMHNRVRMVTASFLTKDLHVWWPVGASFFLNRLLDGDVASNNHGWQWVAGTGTDAAPYFRVFNPITQGKKFDPDGDYVRRWVPELRHLSGSAVHEPWRHTDGYREGYPERIVDHAAERHVALERYQSNRAATDR</sequence>
<dbReference type="EMBL" id="JBHSWH010000001">
    <property type="protein sequence ID" value="MFC6707312.1"/>
    <property type="molecule type" value="Genomic_DNA"/>
</dbReference>
<organism evidence="6 7">
    <name type="scientific">Flexivirga alba</name>
    <dbReference type="NCBI Taxonomy" id="702742"/>
    <lineage>
        <taxon>Bacteria</taxon>
        <taxon>Bacillati</taxon>
        <taxon>Actinomycetota</taxon>
        <taxon>Actinomycetes</taxon>
        <taxon>Micrococcales</taxon>
        <taxon>Dermacoccaceae</taxon>
        <taxon>Flexivirga</taxon>
    </lineage>
</organism>
<evidence type="ECO:0000256" key="2">
    <source>
        <dbReference type="ARBA" id="ARBA00022630"/>
    </source>
</evidence>
<dbReference type="InterPro" id="IPR014729">
    <property type="entry name" value="Rossmann-like_a/b/a_fold"/>
</dbReference>
<dbReference type="PRINTS" id="PR00147">
    <property type="entry name" value="DNAPHOTLYASE"/>
</dbReference>
<evidence type="ECO:0000313" key="6">
    <source>
        <dbReference type="EMBL" id="MFC6707312.1"/>
    </source>
</evidence>
<keyword evidence="6" id="KW-0456">Lyase</keyword>
<dbReference type="Pfam" id="PF03441">
    <property type="entry name" value="FAD_binding_7"/>
    <property type="match status" value="1"/>
</dbReference>
<reference evidence="7" key="1">
    <citation type="journal article" date="2019" name="Int. J. Syst. Evol. Microbiol.">
        <title>The Global Catalogue of Microorganisms (GCM) 10K type strain sequencing project: providing services to taxonomists for standard genome sequencing and annotation.</title>
        <authorList>
            <consortium name="The Broad Institute Genomics Platform"/>
            <consortium name="The Broad Institute Genome Sequencing Center for Infectious Disease"/>
            <person name="Wu L."/>
            <person name="Ma J."/>
        </authorList>
    </citation>
    <scope>NUCLEOTIDE SEQUENCE [LARGE SCALE GENOMIC DNA]</scope>
    <source>
        <strain evidence="7">CCUG 58127</strain>
    </source>
</reference>
<dbReference type="SUPFAM" id="SSF48173">
    <property type="entry name" value="Cryptochrome/photolyase FAD-binding domain"/>
    <property type="match status" value="1"/>
</dbReference>
<evidence type="ECO:0000259" key="5">
    <source>
        <dbReference type="PROSITE" id="PS51645"/>
    </source>
</evidence>
<dbReference type="EC" id="4.1.99.3" evidence="6"/>
<dbReference type="Gene3D" id="3.40.50.620">
    <property type="entry name" value="HUPs"/>
    <property type="match status" value="1"/>
</dbReference>
<dbReference type="RefSeq" id="WP_382403984.1">
    <property type="nucleotide sequence ID" value="NZ_JBHSWH010000001.1"/>
</dbReference>
<comment type="cofactor">
    <cofactor evidence="1">
        <name>FAD</name>
        <dbReference type="ChEBI" id="CHEBI:57692"/>
    </cofactor>
</comment>
<comment type="similarity">
    <text evidence="4">Belongs to the DNA photolyase family.</text>
</comment>
<name>A0ABW2AKJ5_9MICO</name>
<dbReference type="Gene3D" id="1.25.40.80">
    <property type="match status" value="1"/>
</dbReference>
<dbReference type="InterPro" id="IPR006050">
    <property type="entry name" value="DNA_photolyase_N"/>
</dbReference>
<dbReference type="InterPro" id="IPR036134">
    <property type="entry name" value="Crypto/Photolyase_FAD-like_sf"/>
</dbReference>
<keyword evidence="3 4" id="KW-0274">FAD</keyword>
<dbReference type="InterPro" id="IPR005101">
    <property type="entry name" value="Cryptochr/Photolyase_FAD-bd"/>
</dbReference>
<dbReference type="GO" id="GO:0003904">
    <property type="term" value="F:deoxyribodipyrimidine photo-lyase activity"/>
    <property type="evidence" value="ECO:0007669"/>
    <property type="project" value="UniProtKB-EC"/>
</dbReference>
<dbReference type="Pfam" id="PF00875">
    <property type="entry name" value="DNA_photolyase"/>
    <property type="match status" value="1"/>
</dbReference>
<proteinExistence type="inferred from homology"/>
<dbReference type="PROSITE" id="PS51645">
    <property type="entry name" value="PHR_CRY_ALPHA_BETA"/>
    <property type="match status" value="1"/>
</dbReference>
<protein>
    <submittedName>
        <fullName evidence="6">Cryptochrome/photolyase family protein</fullName>
        <ecNumber evidence="6">4.1.99.3</ecNumber>
    </submittedName>
</protein>
<accession>A0ABW2AKJ5</accession>
<dbReference type="Proteomes" id="UP001596298">
    <property type="component" value="Unassembled WGS sequence"/>
</dbReference>
<evidence type="ECO:0000256" key="1">
    <source>
        <dbReference type="ARBA" id="ARBA00001974"/>
    </source>
</evidence>
<comment type="caution">
    <text evidence="6">The sequence shown here is derived from an EMBL/GenBank/DDBJ whole genome shotgun (WGS) entry which is preliminary data.</text>
</comment>
<evidence type="ECO:0000313" key="7">
    <source>
        <dbReference type="Proteomes" id="UP001596298"/>
    </source>
</evidence>
<dbReference type="InterPro" id="IPR036155">
    <property type="entry name" value="Crypto/Photolyase_N_sf"/>
</dbReference>
<feature type="domain" description="Photolyase/cryptochrome alpha/beta" evidence="5">
    <location>
        <begin position="1"/>
        <end position="126"/>
    </location>
</feature>
<dbReference type="SUPFAM" id="SSF52425">
    <property type="entry name" value="Cryptochrome/photolyase, N-terminal domain"/>
    <property type="match status" value="1"/>
</dbReference>
<dbReference type="Gene3D" id="1.10.579.10">
    <property type="entry name" value="DNA Cyclobutane Dipyrimidine Photolyase, subunit A, domain 3"/>
    <property type="match status" value="1"/>
</dbReference>
<evidence type="ECO:0000256" key="4">
    <source>
        <dbReference type="RuleBase" id="RU004182"/>
    </source>
</evidence>
<keyword evidence="4" id="KW-0157">Chromophore</keyword>
<gene>
    <name evidence="6" type="ORF">ACFQDH_19135</name>
</gene>
<dbReference type="InterPro" id="IPR002081">
    <property type="entry name" value="Cryptochrome/DNA_photolyase_1"/>
</dbReference>